<dbReference type="RefSeq" id="WP_068391537.1">
    <property type="nucleotide sequence ID" value="NZ_LSZO01000176.1"/>
</dbReference>
<dbReference type="PANTHER" id="PTHR35849:SF1">
    <property type="entry name" value="INTERMEMBRANE PHOSPHOLIPID TRANSPORT SYSTEM BINDING PROTEIN MLAB"/>
    <property type="match status" value="1"/>
</dbReference>
<evidence type="ECO:0000259" key="1">
    <source>
        <dbReference type="PROSITE" id="PS50801"/>
    </source>
</evidence>
<dbReference type="Pfam" id="PF13466">
    <property type="entry name" value="STAS_2"/>
    <property type="match status" value="1"/>
</dbReference>
<organism evidence="2 3">
    <name type="scientific">Ventosimonas gracilis</name>
    <dbReference type="NCBI Taxonomy" id="1680762"/>
    <lineage>
        <taxon>Bacteria</taxon>
        <taxon>Pseudomonadati</taxon>
        <taxon>Pseudomonadota</taxon>
        <taxon>Gammaproteobacteria</taxon>
        <taxon>Pseudomonadales</taxon>
        <taxon>Ventosimonadaceae</taxon>
        <taxon>Ventosimonas</taxon>
    </lineage>
</organism>
<dbReference type="InterPro" id="IPR036513">
    <property type="entry name" value="STAS_dom_sf"/>
</dbReference>
<sequence>MSDARIEAQADHLQLFGVLDYLTAPKLREQGKKLIGATKATAIQIDCSGVTHSSSVGLALLLGFMRDAKALGKTLAIGHLPEEMRQIAQVSGIAGILTLG</sequence>
<feature type="domain" description="STAS" evidence="1">
    <location>
        <begin position="13"/>
        <end position="100"/>
    </location>
</feature>
<dbReference type="PROSITE" id="PS50801">
    <property type="entry name" value="STAS"/>
    <property type="match status" value="1"/>
</dbReference>
<evidence type="ECO:0000313" key="2">
    <source>
        <dbReference type="EMBL" id="KXU36804.1"/>
    </source>
</evidence>
<dbReference type="InterPro" id="IPR002645">
    <property type="entry name" value="STAS_dom"/>
</dbReference>
<dbReference type="InterPro" id="IPR058548">
    <property type="entry name" value="MlaB-like_STAS"/>
</dbReference>
<dbReference type="CDD" id="cd07043">
    <property type="entry name" value="STAS_anti-anti-sigma_factors"/>
    <property type="match status" value="1"/>
</dbReference>
<dbReference type="OrthoDB" id="7010146at2"/>
<keyword evidence="3" id="KW-1185">Reference proteome</keyword>
<dbReference type="EMBL" id="LSZO01000176">
    <property type="protein sequence ID" value="KXU36804.1"/>
    <property type="molecule type" value="Genomic_DNA"/>
</dbReference>
<dbReference type="Gene3D" id="3.30.750.24">
    <property type="entry name" value="STAS domain"/>
    <property type="match status" value="1"/>
</dbReference>
<dbReference type="PANTHER" id="PTHR35849">
    <property type="entry name" value="BLR2341 PROTEIN"/>
    <property type="match status" value="1"/>
</dbReference>
<evidence type="ECO:0000313" key="3">
    <source>
        <dbReference type="Proteomes" id="UP000072660"/>
    </source>
</evidence>
<dbReference type="AlphaFoldDB" id="A0A139SQL9"/>
<gene>
    <name evidence="2" type="ORF">AXE65_04770</name>
</gene>
<name>A0A139SQL9_9GAMM</name>
<proteinExistence type="predicted"/>
<reference evidence="2 3" key="1">
    <citation type="submission" date="2016-02" db="EMBL/GenBank/DDBJ databases">
        <authorList>
            <person name="Wen L."/>
            <person name="He K."/>
            <person name="Yang H."/>
        </authorList>
    </citation>
    <scope>NUCLEOTIDE SEQUENCE [LARGE SCALE GENOMIC DNA]</scope>
    <source>
        <strain evidence="2 3">CV58</strain>
    </source>
</reference>
<comment type="caution">
    <text evidence="2">The sequence shown here is derived from an EMBL/GenBank/DDBJ whole genome shotgun (WGS) entry which is preliminary data.</text>
</comment>
<protein>
    <submittedName>
        <fullName evidence="2">Anti-anti-sigma factor</fullName>
    </submittedName>
</protein>
<dbReference type="SUPFAM" id="SSF52091">
    <property type="entry name" value="SpoIIaa-like"/>
    <property type="match status" value="1"/>
</dbReference>
<dbReference type="Proteomes" id="UP000072660">
    <property type="component" value="Unassembled WGS sequence"/>
</dbReference>
<dbReference type="InterPro" id="IPR052746">
    <property type="entry name" value="MlaB_ABC_Transporter"/>
</dbReference>
<accession>A0A139SQL9</accession>